<reference evidence="3 4" key="1">
    <citation type="submission" date="2013-08" db="EMBL/GenBank/DDBJ databases">
        <title>Genome sequencing of Cellulomonas carbonis T26.</title>
        <authorList>
            <person name="Chen F."/>
            <person name="Li Y."/>
            <person name="Wang G."/>
        </authorList>
    </citation>
    <scope>NUCLEOTIDE SEQUENCE [LARGE SCALE GENOMIC DNA]</scope>
    <source>
        <strain evidence="3 4">T26</strain>
    </source>
</reference>
<name>A0A0A0BWM3_9CELL</name>
<evidence type="ECO:0000256" key="1">
    <source>
        <dbReference type="SAM" id="MobiDB-lite"/>
    </source>
</evidence>
<proteinExistence type="predicted"/>
<reference evidence="3 4" key="2">
    <citation type="journal article" date="2015" name="Stand. Genomic Sci.">
        <title>Draft genome sequence of Cellulomonas carbonis T26(T) and comparative analysis of six Cellulomonas genomes.</title>
        <authorList>
            <person name="Zhuang W."/>
            <person name="Zhang S."/>
            <person name="Xia X."/>
            <person name="Wang G."/>
        </authorList>
    </citation>
    <scope>NUCLEOTIDE SEQUENCE [LARGE SCALE GENOMIC DNA]</scope>
    <source>
        <strain evidence="3 4">T26</strain>
    </source>
</reference>
<evidence type="ECO:0000313" key="3">
    <source>
        <dbReference type="EMBL" id="KGM12097.1"/>
    </source>
</evidence>
<feature type="compositionally biased region" description="Low complexity" evidence="1">
    <location>
        <begin position="27"/>
        <end position="39"/>
    </location>
</feature>
<feature type="chain" id="PRO_5038433948" description="Pyrrolo-quinoline quinone" evidence="2">
    <location>
        <begin position="29"/>
        <end position="387"/>
    </location>
</feature>
<gene>
    <name evidence="3" type="ORF">N868_02610</name>
</gene>
<feature type="region of interest" description="Disordered" evidence="1">
    <location>
        <begin position="27"/>
        <end position="57"/>
    </location>
</feature>
<accession>A0A0A0BWM3</accession>
<evidence type="ECO:0000256" key="2">
    <source>
        <dbReference type="SAM" id="SignalP"/>
    </source>
</evidence>
<dbReference type="InterPro" id="IPR011047">
    <property type="entry name" value="Quinoprotein_ADH-like_sf"/>
</dbReference>
<evidence type="ECO:0008006" key="5">
    <source>
        <dbReference type="Google" id="ProtNLM"/>
    </source>
</evidence>
<protein>
    <recommendedName>
        <fullName evidence="5">Pyrrolo-quinoline quinone</fullName>
    </recommendedName>
</protein>
<feature type="signal peptide" evidence="2">
    <location>
        <begin position="1"/>
        <end position="28"/>
    </location>
</feature>
<dbReference type="Proteomes" id="UP000029839">
    <property type="component" value="Unassembled WGS sequence"/>
</dbReference>
<keyword evidence="2" id="KW-0732">Signal</keyword>
<dbReference type="SUPFAM" id="SSF50998">
    <property type="entry name" value="Quinoprotein alcohol dehydrogenase-like"/>
    <property type="match status" value="1"/>
</dbReference>
<keyword evidence="4" id="KW-1185">Reference proteome</keyword>
<dbReference type="PROSITE" id="PS51257">
    <property type="entry name" value="PROKAR_LIPOPROTEIN"/>
    <property type="match status" value="1"/>
</dbReference>
<comment type="caution">
    <text evidence="3">The sequence shown here is derived from an EMBL/GenBank/DDBJ whole genome shotgun (WGS) entry which is preliminary data.</text>
</comment>
<evidence type="ECO:0000313" key="4">
    <source>
        <dbReference type="Proteomes" id="UP000029839"/>
    </source>
</evidence>
<organism evidence="3 4">
    <name type="scientific">Cellulomonas carbonis T26</name>
    <dbReference type="NCBI Taxonomy" id="947969"/>
    <lineage>
        <taxon>Bacteria</taxon>
        <taxon>Bacillati</taxon>
        <taxon>Actinomycetota</taxon>
        <taxon>Actinomycetes</taxon>
        <taxon>Micrococcales</taxon>
        <taxon>Cellulomonadaceae</taxon>
        <taxon>Cellulomonas</taxon>
    </lineage>
</organism>
<dbReference type="EMBL" id="AXCY01000009">
    <property type="protein sequence ID" value="KGM12097.1"/>
    <property type="molecule type" value="Genomic_DNA"/>
</dbReference>
<sequence length="387" mass="37652">MRASTSTAVVSAAVVVAGLAACTGPGGAPPAVTAAASPAPLEPPVAGGEPAPTAEPDPGMLPYGYVDHDAVAPGWVGAPLEADGVFVGPGTTPAGDDAVIAVDSTGTVLWTASGPDTTRVDLTRADGRALAVLSVPTGGTDWSAAAYDLVSGEPVWGPVRVPGEPAGPGLVVGTGAARVALDARTGATVDAPADGVVLAERAGVVVSRSGTDLRATHDGDLRWTVGPAELDLPPDATPALVAEATPPPGMLVVGADDDGGPRTGTLVALDDGAVVATDVRDVRADAVLGGVVALGDGTLSAHADDGPVWSRDVPEGAELAAVAGVLAYLRVGDEVMVVNTATGADAVAYDAPGPGGLAVPAVVAATGAAAMLTDEWVLLTTSTPDGR</sequence>
<dbReference type="AlphaFoldDB" id="A0A0A0BWM3"/>